<sequence>MNKQIREAVELFEEVMIFGTARVIRTVDNPLWKEYSPQQIQMLKIIHKYGPITSGRLADVQGVHKSAISNRLKKLSDQGLIQMVKTETDQRAKLLELTEEGARIVLQSDRVLYEYLEQLLSGQVEEQEVEQFIAMFRKLKNILRWDGE</sequence>
<dbReference type="InterPro" id="IPR000835">
    <property type="entry name" value="HTH_MarR-typ"/>
</dbReference>
<organism evidence="3 4">
    <name type="scientific">Bacillus thermotolerans</name>
    <name type="common">Quasibacillus thermotolerans</name>
    <dbReference type="NCBI Taxonomy" id="1221996"/>
    <lineage>
        <taxon>Bacteria</taxon>
        <taxon>Bacillati</taxon>
        <taxon>Bacillota</taxon>
        <taxon>Bacilli</taxon>
        <taxon>Bacillales</taxon>
        <taxon>Bacillaceae</taxon>
        <taxon>Bacillus</taxon>
    </lineage>
</organism>
<keyword evidence="1" id="KW-0238">DNA-binding</keyword>
<dbReference type="EMBL" id="JWIR02000037">
    <property type="protein sequence ID" value="KKB39844.1"/>
    <property type="molecule type" value="Genomic_DNA"/>
</dbReference>
<evidence type="ECO:0000313" key="3">
    <source>
        <dbReference type="EMBL" id="KKB39844.1"/>
    </source>
</evidence>
<dbReference type="PROSITE" id="PS50995">
    <property type="entry name" value="HTH_MARR_2"/>
    <property type="match status" value="1"/>
</dbReference>
<accession>A0A0F5I2F5</accession>
<dbReference type="SUPFAM" id="SSF46785">
    <property type="entry name" value="Winged helix' DNA-binding domain"/>
    <property type="match status" value="1"/>
</dbReference>
<dbReference type="InterPro" id="IPR036390">
    <property type="entry name" value="WH_DNA-bd_sf"/>
</dbReference>
<dbReference type="PRINTS" id="PR00598">
    <property type="entry name" value="HTHMARR"/>
</dbReference>
<dbReference type="InterPro" id="IPR011991">
    <property type="entry name" value="ArsR-like_HTH"/>
</dbReference>
<feature type="domain" description="HTH marR-type" evidence="2">
    <location>
        <begin position="1"/>
        <end position="141"/>
    </location>
</feature>
<dbReference type="PANTHER" id="PTHR33164">
    <property type="entry name" value="TRANSCRIPTIONAL REGULATOR, MARR FAMILY"/>
    <property type="match status" value="1"/>
</dbReference>
<dbReference type="SMART" id="SM00347">
    <property type="entry name" value="HTH_MARR"/>
    <property type="match status" value="1"/>
</dbReference>
<evidence type="ECO:0000259" key="2">
    <source>
        <dbReference type="PROSITE" id="PS50995"/>
    </source>
</evidence>
<dbReference type="RefSeq" id="WP_040036428.1">
    <property type="nucleotide sequence ID" value="NZ_JWIQ02000007.1"/>
</dbReference>
<dbReference type="CDD" id="cd00090">
    <property type="entry name" value="HTH_ARSR"/>
    <property type="match status" value="1"/>
</dbReference>
<dbReference type="STRING" id="1221996.QY95_02061"/>
<protein>
    <submittedName>
        <fullName evidence="3">Transcriptional regulator, MarR family</fullName>
    </submittedName>
</protein>
<dbReference type="GO" id="GO:0003677">
    <property type="term" value="F:DNA binding"/>
    <property type="evidence" value="ECO:0007669"/>
    <property type="project" value="UniProtKB-KW"/>
</dbReference>
<keyword evidence="4" id="KW-1185">Reference proteome</keyword>
<dbReference type="InterPro" id="IPR036388">
    <property type="entry name" value="WH-like_DNA-bd_sf"/>
</dbReference>
<dbReference type="Gene3D" id="1.10.10.10">
    <property type="entry name" value="Winged helix-like DNA-binding domain superfamily/Winged helix DNA-binding domain"/>
    <property type="match status" value="1"/>
</dbReference>
<dbReference type="PANTHER" id="PTHR33164:SF102">
    <property type="entry name" value="TRANSCRIPTIONAL REGULATORY PROTEIN"/>
    <property type="match status" value="1"/>
</dbReference>
<dbReference type="OrthoDB" id="2401593at2"/>
<dbReference type="InterPro" id="IPR039422">
    <property type="entry name" value="MarR/SlyA-like"/>
</dbReference>
<dbReference type="GO" id="GO:0003700">
    <property type="term" value="F:DNA-binding transcription factor activity"/>
    <property type="evidence" value="ECO:0007669"/>
    <property type="project" value="InterPro"/>
</dbReference>
<evidence type="ECO:0000313" key="4">
    <source>
        <dbReference type="Proteomes" id="UP000031563"/>
    </source>
</evidence>
<dbReference type="Proteomes" id="UP000031563">
    <property type="component" value="Unassembled WGS sequence"/>
</dbReference>
<dbReference type="AlphaFoldDB" id="A0A0F5I2F5"/>
<evidence type="ECO:0000256" key="1">
    <source>
        <dbReference type="ARBA" id="ARBA00023125"/>
    </source>
</evidence>
<dbReference type="Pfam" id="PF01047">
    <property type="entry name" value="MarR"/>
    <property type="match status" value="1"/>
</dbReference>
<comment type="caution">
    <text evidence="3">The sequence shown here is derived from an EMBL/GenBank/DDBJ whole genome shotgun (WGS) entry which is preliminary data.</text>
</comment>
<name>A0A0F5I2F5_BACTR</name>
<dbReference type="GO" id="GO:0006950">
    <property type="term" value="P:response to stress"/>
    <property type="evidence" value="ECO:0007669"/>
    <property type="project" value="TreeGrafter"/>
</dbReference>
<gene>
    <name evidence="3" type="ORF">QY95_02061</name>
</gene>
<reference evidence="3" key="1">
    <citation type="submission" date="2015-02" db="EMBL/GenBank/DDBJ databases">
        <title>Genome Assembly of Bacillaceae bacterium MTCC 8252.</title>
        <authorList>
            <person name="Verma A."/>
            <person name="Khatri I."/>
            <person name="Mual P."/>
            <person name="Subramanian S."/>
            <person name="Krishnamurthi S."/>
        </authorList>
    </citation>
    <scope>NUCLEOTIDE SEQUENCE [LARGE SCALE GENOMIC DNA]</scope>
    <source>
        <strain evidence="3">MTCC 8252</strain>
    </source>
</reference>
<proteinExistence type="predicted"/>